<dbReference type="PANTHER" id="PTHR46630:SF1">
    <property type="entry name" value="TETRATRICOPEPTIDE REPEAT PROTEIN 29"/>
    <property type="match status" value="1"/>
</dbReference>
<dbReference type="AlphaFoldDB" id="A0A1I0S1U8"/>
<dbReference type="InterPro" id="IPR019734">
    <property type="entry name" value="TPR_rpt"/>
</dbReference>
<dbReference type="InterPro" id="IPR000792">
    <property type="entry name" value="Tscrpt_reg_LuxR_C"/>
</dbReference>
<feature type="repeat" description="TPR" evidence="6">
    <location>
        <begin position="108"/>
        <end position="141"/>
    </location>
</feature>
<evidence type="ECO:0000256" key="4">
    <source>
        <dbReference type="ARBA" id="ARBA00022803"/>
    </source>
</evidence>
<dbReference type="InterPro" id="IPR016032">
    <property type="entry name" value="Sig_transdc_resp-reg_C-effctor"/>
</dbReference>
<gene>
    <name evidence="10" type="ORF">SAMN05421841_3819</name>
</gene>
<evidence type="ECO:0000256" key="2">
    <source>
        <dbReference type="ARBA" id="ARBA00022490"/>
    </source>
</evidence>
<dbReference type="Gene3D" id="1.25.40.10">
    <property type="entry name" value="Tetratricopeptide repeat domain"/>
    <property type="match status" value="2"/>
</dbReference>
<reference evidence="11" key="1">
    <citation type="submission" date="2016-10" db="EMBL/GenBank/DDBJ databases">
        <authorList>
            <person name="Varghese N."/>
            <person name="Submissions S."/>
        </authorList>
    </citation>
    <scope>NUCLEOTIDE SEQUENCE [LARGE SCALE GENOMIC DNA]</scope>
    <source>
        <strain evidence="11">DSM 17724</strain>
    </source>
</reference>
<dbReference type="InterPro" id="IPR036388">
    <property type="entry name" value="WH-like_DNA-bd_sf"/>
</dbReference>
<keyword evidence="7" id="KW-1133">Transmembrane helix</keyword>
<feature type="domain" description="HTH luxR-type" evidence="9">
    <location>
        <begin position="412"/>
        <end position="469"/>
    </location>
</feature>
<evidence type="ECO:0000256" key="1">
    <source>
        <dbReference type="ARBA" id="ARBA00004496"/>
    </source>
</evidence>
<sequence length="472" mass="56032">MNSKYYYRIVFSILFFCCLQFRAQNYSMEELDSVADLHRGKGEHQKLIDLCLTLAEQYKKSKSTESEINTYIIIANELAHLNRYKESLTYLNKAEKNISIIKNPEIRSKLYGGYGRNYYSLGLYEQANNFFDKSLKYARQISNKKTKTRRLYVGHVWKLTVFAKMGLTDSVKSMERKCMKLDPEPLLYTNIAIRFLKNKQHLDSAEYYLNKAISISGTYPVYQKAMALKNFGKLYTEKKEYGKALQYYFNFLSIVEKSNRKIDRREAYKLISETYKLMHEEDKANEYLVKFSLINDTINEEEKTALKMPIKRIIREKDAHEREEKNKLYIVISIIVLLSVLLFFYLRKAYLKKQKQKDEVITEKLQETHQLKKQINPSFKEVIQLAKNGDQRFLARFKEVYHDFYDTLTSRYPTLTTGDIKICALLKLNFTTKEISEIEIISIRTVENKKYRIRKKLELPSEVDLSKWMMEL</sequence>
<evidence type="ECO:0000313" key="10">
    <source>
        <dbReference type="EMBL" id="SEW48371.1"/>
    </source>
</evidence>
<evidence type="ECO:0000256" key="8">
    <source>
        <dbReference type="SAM" id="SignalP"/>
    </source>
</evidence>
<evidence type="ECO:0000256" key="5">
    <source>
        <dbReference type="ARBA" id="ARBA00038253"/>
    </source>
</evidence>
<dbReference type="PANTHER" id="PTHR46630">
    <property type="entry name" value="TETRATRICOPEPTIDE REPEAT PROTEIN 29"/>
    <property type="match status" value="1"/>
</dbReference>
<evidence type="ECO:0000256" key="7">
    <source>
        <dbReference type="SAM" id="Phobius"/>
    </source>
</evidence>
<proteinExistence type="inferred from homology"/>
<feature type="repeat" description="TPR" evidence="6">
    <location>
        <begin position="225"/>
        <end position="258"/>
    </location>
</feature>
<dbReference type="SMART" id="SM00421">
    <property type="entry name" value="HTH_LUXR"/>
    <property type="match status" value="1"/>
</dbReference>
<dbReference type="PROSITE" id="PS50005">
    <property type="entry name" value="TPR"/>
    <property type="match status" value="2"/>
</dbReference>
<dbReference type="OrthoDB" id="1017207at2"/>
<evidence type="ECO:0000313" key="11">
    <source>
        <dbReference type="Proteomes" id="UP000199469"/>
    </source>
</evidence>
<keyword evidence="11" id="KW-1185">Reference proteome</keyword>
<dbReference type="Proteomes" id="UP000199469">
    <property type="component" value="Unassembled WGS sequence"/>
</dbReference>
<dbReference type="STRING" id="356305.SAMN05421841_3819"/>
<evidence type="ECO:0000256" key="6">
    <source>
        <dbReference type="PROSITE-ProRule" id="PRU00339"/>
    </source>
</evidence>
<dbReference type="Gene3D" id="1.10.10.10">
    <property type="entry name" value="Winged helix-like DNA-binding domain superfamily/Winged helix DNA-binding domain"/>
    <property type="match status" value="1"/>
</dbReference>
<comment type="subcellular location">
    <subcellularLocation>
        <location evidence="1">Cytoplasm</location>
    </subcellularLocation>
</comment>
<keyword evidence="2" id="KW-0963">Cytoplasm</keyword>
<organism evidence="10 11">
    <name type="scientific">Chryseobacterium wanjuense</name>
    <dbReference type="NCBI Taxonomy" id="356305"/>
    <lineage>
        <taxon>Bacteria</taxon>
        <taxon>Pseudomonadati</taxon>
        <taxon>Bacteroidota</taxon>
        <taxon>Flavobacteriia</taxon>
        <taxon>Flavobacteriales</taxon>
        <taxon>Weeksellaceae</taxon>
        <taxon>Chryseobacterium group</taxon>
        <taxon>Chryseobacterium</taxon>
    </lineage>
</organism>
<dbReference type="SUPFAM" id="SSF46894">
    <property type="entry name" value="C-terminal effector domain of the bipartite response regulators"/>
    <property type="match status" value="1"/>
</dbReference>
<keyword evidence="4 6" id="KW-0802">TPR repeat</keyword>
<protein>
    <submittedName>
        <fullName evidence="10">Regulatory protein, luxR family</fullName>
    </submittedName>
</protein>
<evidence type="ECO:0000259" key="9">
    <source>
        <dbReference type="SMART" id="SM00421"/>
    </source>
</evidence>
<feature type="chain" id="PRO_5011480877" evidence="8">
    <location>
        <begin position="24"/>
        <end position="472"/>
    </location>
</feature>
<keyword evidence="7" id="KW-0812">Transmembrane</keyword>
<keyword evidence="8" id="KW-0732">Signal</keyword>
<name>A0A1I0S1U8_9FLAO</name>
<dbReference type="InterPro" id="IPR051476">
    <property type="entry name" value="Bac_ResReg_Asp_Phosphatase"/>
</dbReference>
<keyword evidence="3" id="KW-0677">Repeat</keyword>
<dbReference type="GO" id="GO:0006355">
    <property type="term" value="P:regulation of DNA-templated transcription"/>
    <property type="evidence" value="ECO:0007669"/>
    <property type="project" value="InterPro"/>
</dbReference>
<keyword evidence="7" id="KW-0472">Membrane</keyword>
<dbReference type="EMBL" id="FOIU01000003">
    <property type="protein sequence ID" value="SEW48371.1"/>
    <property type="molecule type" value="Genomic_DNA"/>
</dbReference>
<evidence type="ECO:0000256" key="3">
    <source>
        <dbReference type="ARBA" id="ARBA00022737"/>
    </source>
</evidence>
<dbReference type="GO" id="GO:0003677">
    <property type="term" value="F:DNA binding"/>
    <property type="evidence" value="ECO:0007669"/>
    <property type="project" value="InterPro"/>
</dbReference>
<dbReference type="SMART" id="SM00028">
    <property type="entry name" value="TPR"/>
    <property type="match status" value="4"/>
</dbReference>
<dbReference type="InterPro" id="IPR011990">
    <property type="entry name" value="TPR-like_helical_dom_sf"/>
</dbReference>
<comment type="similarity">
    <text evidence="5">Belongs to the Rap family.</text>
</comment>
<feature type="transmembrane region" description="Helical" evidence="7">
    <location>
        <begin position="328"/>
        <end position="346"/>
    </location>
</feature>
<dbReference type="SUPFAM" id="SSF48452">
    <property type="entry name" value="TPR-like"/>
    <property type="match status" value="2"/>
</dbReference>
<dbReference type="GO" id="GO:0005737">
    <property type="term" value="C:cytoplasm"/>
    <property type="evidence" value="ECO:0007669"/>
    <property type="project" value="UniProtKB-SubCell"/>
</dbReference>
<accession>A0A1I0S1U8</accession>
<feature type="signal peptide" evidence="8">
    <location>
        <begin position="1"/>
        <end position="23"/>
    </location>
</feature>